<dbReference type="InterPro" id="IPR006195">
    <property type="entry name" value="aa-tRNA-synth_II"/>
</dbReference>
<dbReference type="InterPro" id="IPR012340">
    <property type="entry name" value="NA-bd_OB-fold"/>
</dbReference>
<dbReference type="Gene3D" id="3.30.1360.30">
    <property type="entry name" value="GAD-like domain"/>
    <property type="match status" value="2"/>
</dbReference>
<feature type="domain" description="Aminoacyl-transfer RNA synthetases class-II family profile" evidence="8">
    <location>
        <begin position="170"/>
        <end position="491"/>
    </location>
</feature>
<evidence type="ECO:0000256" key="7">
    <source>
        <dbReference type="ARBA" id="ARBA00023146"/>
    </source>
</evidence>
<dbReference type="InterPro" id="IPR004364">
    <property type="entry name" value="Aa-tRNA-synt_II"/>
</dbReference>
<protein>
    <submittedName>
        <fullName evidence="9">Aspartate--tRNA ligase</fullName>
    </submittedName>
</protein>
<evidence type="ECO:0000313" key="9">
    <source>
        <dbReference type="EMBL" id="PJF16539.1"/>
    </source>
</evidence>
<dbReference type="InterPro" id="IPR000873">
    <property type="entry name" value="AMP-dep_synth/lig_dom"/>
</dbReference>
<keyword evidence="6" id="KW-0648">Protein biosynthesis</keyword>
<dbReference type="Gene3D" id="3.30.930.10">
    <property type="entry name" value="Bira Bifunctional Protein, Domain 2"/>
    <property type="match status" value="2"/>
</dbReference>
<dbReference type="Gene3D" id="2.40.50.140">
    <property type="entry name" value="Nucleic acid-binding proteins"/>
    <property type="match status" value="1"/>
</dbReference>
<dbReference type="Pfam" id="PF00152">
    <property type="entry name" value="tRNA-synt_2"/>
    <property type="match status" value="1"/>
</dbReference>
<dbReference type="AlphaFoldDB" id="A0A2H9TFS8"/>
<dbReference type="GO" id="GO:0031956">
    <property type="term" value="F:medium-chain fatty acid-CoA ligase activity"/>
    <property type="evidence" value="ECO:0007669"/>
    <property type="project" value="TreeGrafter"/>
</dbReference>
<evidence type="ECO:0000256" key="6">
    <source>
        <dbReference type="ARBA" id="ARBA00022917"/>
    </source>
</evidence>
<comment type="caution">
    <text evidence="9">The sequence shown here is derived from an EMBL/GenBank/DDBJ whole genome shotgun (WGS) entry which is preliminary data.</text>
</comment>
<dbReference type="InterPro" id="IPR045851">
    <property type="entry name" value="AMP-bd_C_sf"/>
</dbReference>
<keyword evidence="7" id="KW-0030">Aminoacyl-tRNA synthetase</keyword>
<dbReference type="GO" id="GO:0006418">
    <property type="term" value="P:tRNA aminoacylation for protein translation"/>
    <property type="evidence" value="ECO:0007669"/>
    <property type="project" value="InterPro"/>
</dbReference>
<comment type="similarity">
    <text evidence="1">Belongs to the class-II aminoacyl-tRNA synthetase family. Type 1 subfamily.</text>
</comment>
<organism evidence="9 10">
    <name type="scientific">Paramicrosporidium saccamoebae</name>
    <dbReference type="NCBI Taxonomy" id="1246581"/>
    <lineage>
        <taxon>Eukaryota</taxon>
        <taxon>Fungi</taxon>
        <taxon>Fungi incertae sedis</taxon>
        <taxon>Cryptomycota</taxon>
        <taxon>Cryptomycota incertae sedis</taxon>
        <taxon>Paramicrosporidium</taxon>
    </lineage>
</organism>
<keyword evidence="10" id="KW-1185">Reference proteome</keyword>
<dbReference type="OrthoDB" id="439710at2759"/>
<sequence length="995" mass="110199">PELGRTELIHKVSEHVGSKVQLCGWISHIRCRSEYVSNASFEELLHRLDETNHIEATVSIKGSVVKRPAGMVNPEMSTGQYEVLPDEEFRLKYRYIDLRRDQLQRNIRLRAAVNHCLRNFLNHKGILIRTPEGAREFLVPADRIAFDTSFALPQSPQQFKQMLMAAGFDRYFQIARCFRDEDLRADRQPEFTQLDMEMSFAVMEDVMQTTEETVKKLWKQVLGNELAQSFPRMTYKEALSRFGSDKPDTRYPFLIENLGEKGHFVTEKLTIPPIEFGPRIWDSISAMIEGKAGIAIDGRMVEELVQPDSTVEITVTRDTTDHVGSTLLGKVRSFIIRKLEETNQSTRYQKQKLAFLWVYDFPLLARAANDPDSGLPPRVFESMHHPFTAPVPEDLHLLASSPLQVRGQHYDLVLNGSEIGGGSIRIHSAELQEYILRDIIQLPESHISNFSHLLAALRSGCPPHGGIALGLDRLVAVMCGADSIRDVIAFPKNSGGLDVCVGAPNYMDPFVAEFQRAVQKYAGNTALVSGDDALTYRQLDEKIKKFSARLEDIPRGSVVGMAMPNGTEFVIVFMSLISTGLVAAPLNPIYTTDELKFYLEDCDASVVISDLDSVTEAATNLQVPVISPFGENSVTTSAKPKRGLDGVGLVLHTSGTTSTPKLVPIRTAAMLHSVQSLIKAYQLTDKDRILIVMPLFHVHGLIGCLLSTMFSGGAVTIPERFSAHHFKKDLWSFGATWISAVPTIYRILLSDPSYLDAEYINSRIRFIRACSSPLPADLYEHMTQLLTVPIFQAYAMTEAAHLVSTGCFANPGPAGSVGLPVGCTVAVYDEDFNPCNARVTGEICVSGPGIMTGYLKPKAANKTAFVDRHFRTGDLGYFDDNGNLFVSGRIKELINRGGEKINPNEVDAVLQKSSIVKEAVTFALPDNIYGETVACVAVLASTADRDAAQTILTLHCKTHLAPFKCPSVYFFVSQIPKSSIGKVQRSNLTRLYGNE</sequence>
<dbReference type="PANTHER" id="PTHR43201">
    <property type="entry name" value="ACYL-COA SYNTHETASE"/>
    <property type="match status" value="1"/>
</dbReference>
<name>A0A2H9TFS8_9FUNG</name>
<keyword evidence="4" id="KW-0547">Nucleotide-binding</keyword>
<proteinExistence type="inferred from homology"/>
<evidence type="ECO:0000259" key="8">
    <source>
        <dbReference type="PROSITE" id="PS50862"/>
    </source>
</evidence>
<dbReference type="EMBL" id="MTSL01000218">
    <property type="protein sequence ID" value="PJF16539.1"/>
    <property type="molecule type" value="Genomic_DNA"/>
</dbReference>
<dbReference type="Pfam" id="PF00501">
    <property type="entry name" value="AMP-binding"/>
    <property type="match status" value="1"/>
</dbReference>
<dbReference type="InterPro" id="IPR045864">
    <property type="entry name" value="aa-tRNA-synth_II/BPL/LPL"/>
</dbReference>
<evidence type="ECO:0000256" key="4">
    <source>
        <dbReference type="ARBA" id="ARBA00022741"/>
    </source>
</evidence>
<dbReference type="PRINTS" id="PR01042">
    <property type="entry name" value="TRNASYNTHASP"/>
</dbReference>
<dbReference type="STRING" id="1246581.A0A2H9TFS8"/>
<comment type="similarity">
    <text evidence="2">Belongs to the ATP-dependent AMP-binding enzyme family.</text>
</comment>
<evidence type="ECO:0000313" key="10">
    <source>
        <dbReference type="Proteomes" id="UP000240830"/>
    </source>
</evidence>
<accession>A0A2H9TFS8</accession>
<keyword evidence="5" id="KW-0067">ATP-binding</keyword>
<evidence type="ECO:0000256" key="2">
    <source>
        <dbReference type="ARBA" id="ARBA00006432"/>
    </source>
</evidence>
<dbReference type="InterPro" id="IPR025110">
    <property type="entry name" value="AMP-bd_C"/>
</dbReference>
<dbReference type="GO" id="GO:0004812">
    <property type="term" value="F:aminoacyl-tRNA ligase activity"/>
    <property type="evidence" value="ECO:0007669"/>
    <property type="project" value="UniProtKB-KW"/>
</dbReference>
<dbReference type="Pfam" id="PF13193">
    <property type="entry name" value="AMP-binding_C"/>
    <property type="match status" value="1"/>
</dbReference>
<dbReference type="PROSITE" id="PS50862">
    <property type="entry name" value="AA_TRNA_LIGASE_II"/>
    <property type="match status" value="1"/>
</dbReference>
<dbReference type="GO" id="GO:0006631">
    <property type="term" value="P:fatty acid metabolic process"/>
    <property type="evidence" value="ECO:0007669"/>
    <property type="project" value="TreeGrafter"/>
</dbReference>
<dbReference type="Proteomes" id="UP000240830">
    <property type="component" value="Unassembled WGS sequence"/>
</dbReference>
<dbReference type="GO" id="GO:0005737">
    <property type="term" value="C:cytoplasm"/>
    <property type="evidence" value="ECO:0007669"/>
    <property type="project" value="InterPro"/>
</dbReference>
<dbReference type="InterPro" id="IPR020845">
    <property type="entry name" value="AMP-binding_CS"/>
</dbReference>
<dbReference type="InterPro" id="IPR004115">
    <property type="entry name" value="GAD-like_sf"/>
</dbReference>
<evidence type="ECO:0000256" key="5">
    <source>
        <dbReference type="ARBA" id="ARBA00022840"/>
    </source>
</evidence>
<dbReference type="SUPFAM" id="SSF50249">
    <property type="entry name" value="Nucleic acid-binding proteins"/>
    <property type="match status" value="1"/>
</dbReference>
<evidence type="ECO:0000256" key="1">
    <source>
        <dbReference type="ARBA" id="ARBA00006303"/>
    </source>
</evidence>
<feature type="non-terminal residue" evidence="9">
    <location>
        <position position="1"/>
    </location>
</feature>
<keyword evidence="3 9" id="KW-0436">Ligase</keyword>
<dbReference type="PANTHER" id="PTHR43201:SF5">
    <property type="entry name" value="MEDIUM-CHAIN ACYL-COA LIGASE ACSF2, MITOCHONDRIAL"/>
    <property type="match status" value="1"/>
</dbReference>
<evidence type="ECO:0000256" key="3">
    <source>
        <dbReference type="ARBA" id="ARBA00022598"/>
    </source>
</evidence>
<dbReference type="SUPFAM" id="SSF55681">
    <property type="entry name" value="Class II aaRS and biotin synthetases"/>
    <property type="match status" value="1"/>
</dbReference>
<gene>
    <name evidence="9" type="ORF">PSACC_03650</name>
</gene>
<dbReference type="Gene3D" id="3.30.300.30">
    <property type="match status" value="1"/>
</dbReference>
<dbReference type="Gene3D" id="3.40.50.12780">
    <property type="entry name" value="N-terminal domain of ligase-like"/>
    <property type="match status" value="1"/>
</dbReference>
<dbReference type="SUPFAM" id="SSF56801">
    <property type="entry name" value="Acetyl-CoA synthetase-like"/>
    <property type="match status" value="1"/>
</dbReference>
<dbReference type="InterPro" id="IPR042099">
    <property type="entry name" value="ANL_N_sf"/>
</dbReference>
<dbReference type="GO" id="GO:0005524">
    <property type="term" value="F:ATP binding"/>
    <property type="evidence" value="ECO:0007669"/>
    <property type="project" value="UniProtKB-KW"/>
</dbReference>
<reference evidence="9 10" key="1">
    <citation type="submission" date="2016-10" db="EMBL/GenBank/DDBJ databases">
        <title>The genome of Paramicrosporidium saccamoebae is the missing link in understanding Cryptomycota and Microsporidia evolution.</title>
        <authorList>
            <person name="Quandt C.A."/>
            <person name="Beaudet D."/>
            <person name="Corsaro D."/>
            <person name="Michel R."/>
            <person name="Corradi N."/>
            <person name="James T."/>
        </authorList>
    </citation>
    <scope>NUCLEOTIDE SEQUENCE [LARGE SCALE GENOMIC DNA]</scope>
    <source>
        <strain evidence="9 10">KSL3</strain>
    </source>
</reference>
<dbReference type="PROSITE" id="PS00455">
    <property type="entry name" value="AMP_BINDING"/>
    <property type="match status" value="1"/>
</dbReference>
<dbReference type="InterPro" id="IPR002312">
    <property type="entry name" value="Asp/Asn-tRNA-synth_IIb"/>
</dbReference>